<dbReference type="EMBL" id="CAFABE010000046">
    <property type="protein sequence ID" value="CAB4829749.1"/>
    <property type="molecule type" value="Genomic_DNA"/>
</dbReference>
<accession>A0A6J7ABY2</accession>
<gene>
    <name evidence="1" type="ORF">UFOPK3164_01045</name>
    <name evidence="2" type="ORF">UFOPK3427_01433</name>
    <name evidence="3" type="ORF">UFOPK4112_00868</name>
</gene>
<name>A0A6J7ABY2_9ZZZZ</name>
<evidence type="ECO:0000313" key="1">
    <source>
        <dbReference type="EMBL" id="CAB4829749.1"/>
    </source>
</evidence>
<evidence type="ECO:0000313" key="3">
    <source>
        <dbReference type="EMBL" id="CAB5020216.1"/>
    </source>
</evidence>
<evidence type="ECO:0000313" key="2">
    <source>
        <dbReference type="EMBL" id="CAB4879843.1"/>
    </source>
</evidence>
<protein>
    <submittedName>
        <fullName evidence="1">Unannotated protein</fullName>
    </submittedName>
</protein>
<sequence>MSCMARTDYGFPDVRWGKSDTGIARAGQYFVSTKPGSWVVRQMVPVDRWVLKKSKSMELAPITQCESSLLVMRRRNLFYS</sequence>
<dbReference type="AlphaFoldDB" id="A0A6J7ABY2"/>
<dbReference type="EMBL" id="CAFBPM010000007">
    <property type="protein sequence ID" value="CAB5020216.1"/>
    <property type="molecule type" value="Genomic_DNA"/>
</dbReference>
<dbReference type="EMBL" id="CAFBLT010000001">
    <property type="protein sequence ID" value="CAB4879843.1"/>
    <property type="molecule type" value="Genomic_DNA"/>
</dbReference>
<reference evidence="1" key="1">
    <citation type="submission" date="2020-05" db="EMBL/GenBank/DDBJ databases">
        <authorList>
            <person name="Chiriac C."/>
            <person name="Salcher M."/>
            <person name="Ghai R."/>
            <person name="Kavagutti S V."/>
        </authorList>
    </citation>
    <scope>NUCLEOTIDE SEQUENCE</scope>
</reference>
<organism evidence="1">
    <name type="scientific">freshwater metagenome</name>
    <dbReference type="NCBI Taxonomy" id="449393"/>
    <lineage>
        <taxon>unclassified sequences</taxon>
        <taxon>metagenomes</taxon>
        <taxon>ecological metagenomes</taxon>
    </lineage>
</organism>
<proteinExistence type="predicted"/>